<organism evidence="9 10">
    <name type="scientific">Candidatus Segetimicrobium genomatis</name>
    <dbReference type="NCBI Taxonomy" id="2569760"/>
    <lineage>
        <taxon>Bacteria</taxon>
        <taxon>Bacillati</taxon>
        <taxon>Candidatus Sysuimicrobiota</taxon>
        <taxon>Candidatus Sysuimicrobiia</taxon>
        <taxon>Candidatus Sysuimicrobiales</taxon>
        <taxon>Candidatus Segetimicrobiaceae</taxon>
        <taxon>Candidatus Segetimicrobium</taxon>
    </lineage>
</organism>
<keyword evidence="2 5" id="KW-0547">Nucleotide-binding</keyword>
<evidence type="ECO:0000313" key="9">
    <source>
        <dbReference type="EMBL" id="TMI79606.1"/>
    </source>
</evidence>
<feature type="domain" description="Biotin carboxylation" evidence="8">
    <location>
        <begin position="39"/>
        <end position="451"/>
    </location>
</feature>
<dbReference type="InterPro" id="IPR016185">
    <property type="entry name" value="PreATP-grasp_dom_sf"/>
</dbReference>
<dbReference type="InterPro" id="IPR011054">
    <property type="entry name" value="Rudment_hybrid_motif"/>
</dbReference>
<dbReference type="SUPFAM" id="SSF56059">
    <property type="entry name" value="Glutathione synthetase ATP-binding domain-like"/>
    <property type="match status" value="1"/>
</dbReference>
<comment type="caution">
    <text evidence="9">The sequence shown here is derived from an EMBL/GenBank/DDBJ whole genome shotgun (WGS) entry which is preliminary data.</text>
</comment>
<evidence type="ECO:0000256" key="5">
    <source>
        <dbReference type="PROSITE-ProRule" id="PRU00409"/>
    </source>
</evidence>
<evidence type="ECO:0000259" key="7">
    <source>
        <dbReference type="PROSITE" id="PS50975"/>
    </source>
</evidence>
<gene>
    <name evidence="9" type="ORF">E6H04_10280</name>
</gene>
<dbReference type="InterPro" id="IPR005482">
    <property type="entry name" value="Biotin_COase_C"/>
</dbReference>
<feature type="non-terminal residue" evidence="9">
    <location>
        <position position="451"/>
    </location>
</feature>
<evidence type="ECO:0000259" key="8">
    <source>
        <dbReference type="PROSITE" id="PS50979"/>
    </source>
</evidence>
<dbReference type="EMBL" id="VBAO01000272">
    <property type="protein sequence ID" value="TMI79606.1"/>
    <property type="molecule type" value="Genomic_DNA"/>
</dbReference>
<keyword evidence="1" id="KW-0436">Ligase</keyword>
<dbReference type="SMART" id="SM00878">
    <property type="entry name" value="Biotin_carb_C"/>
    <property type="match status" value="1"/>
</dbReference>
<dbReference type="FunFam" id="3.40.50.20:FF:000010">
    <property type="entry name" value="Propionyl-CoA carboxylase subunit alpha"/>
    <property type="match status" value="1"/>
</dbReference>
<dbReference type="Pfam" id="PF02785">
    <property type="entry name" value="Biotin_carb_C"/>
    <property type="match status" value="1"/>
</dbReference>
<evidence type="ECO:0000256" key="2">
    <source>
        <dbReference type="ARBA" id="ARBA00022741"/>
    </source>
</evidence>
<evidence type="ECO:0008006" key="11">
    <source>
        <dbReference type="Google" id="ProtNLM"/>
    </source>
</evidence>
<dbReference type="PROSITE" id="PS00867">
    <property type="entry name" value="CPSASE_2"/>
    <property type="match status" value="1"/>
</dbReference>
<feature type="domain" description="ATP-grasp" evidence="7">
    <location>
        <begin position="158"/>
        <end position="355"/>
    </location>
</feature>
<dbReference type="Gene3D" id="3.30.470.20">
    <property type="entry name" value="ATP-grasp fold, B domain"/>
    <property type="match status" value="1"/>
</dbReference>
<evidence type="ECO:0000256" key="3">
    <source>
        <dbReference type="ARBA" id="ARBA00022840"/>
    </source>
</evidence>
<reference evidence="9 10" key="1">
    <citation type="journal article" date="2019" name="Nat. Microbiol.">
        <title>Mediterranean grassland soil C-N compound turnover is dependent on rainfall and depth, and is mediated by genomically divergent microorganisms.</title>
        <authorList>
            <person name="Diamond S."/>
            <person name="Andeer P.F."/>
            <person name="Li Z."/>
            <person name="Crits-Christoph A."/>
            <person name="Burstein D."/>
            <person name="Anantharaman K."/>
            <person name="Lane K.R."/>
            <person name="Thomas B.C."/>
            <person name="Pan C."/>
            <person name="Northen T.R."/>
            <person name="Banfield J.F."/>
        </authorList>
    </citation>
    <scope>NUCLEOTIDE SEQUENCE [LARGE SCALE GENOMIC DNA]</scope>
    <source>
        <strain evidence="9">NP_7</strain>
    </source>
</reference>
<name>A0A537J946_9BACT</name>
<dbReference type="PANTHER" id="PTHR18866">
    <property type="entry name" value="CARBOXYLASE:PYRUVATE/ACETYL-COA/PROPIONYL-COA CARBOXYLASE"/>
    <property type="match status" value="1"/>
</dbReference>
<dbReference type="InterPro" id="IPR011764">
    <property type="entry name" value="Biotin_carboxylation_dom"/>
</dbReference>
<dbReference type="SUPFAM" id="SSF52440">
    <property type="entry name" value="PreATP-grasp domain"/>
    <property type="match status" value="1"/>
</dbReference>
<keyword evidence="4" id="KW-0092">Biotin</keyword>
<dbReference type="PROSITE" id="PS50975">
    <property type="entry name" value="ATP_GRASP"/>
    <property type="match status" value="1"/>
</dbReference>
<dbReference type="GO" id="GO:0016874">
    <property type="term" value="F:ligase activity"/>
    <property type="evidence" value="ECO:0007669"/>
    <property type="project" value="UniProtKB-KW"/>
</dbReference>
<evidence type="ECO:0000256" key="4">
    <source>
        <dbReference type="ARBA" id="ARBA00023267"/>
    </source>
</evidence>
<proteinExistence type="predicted"/>
<dbReference type="InterPro" id="IPR011761">
    <property type="entry name" value="ATP-grasp"/>
</dbReference>
<keyword evidence="3 5" id="KW-0067">ATP-binding</keyword>
<dbReference type="SUPFAM" id="SSF51246">
    <property type="entry name" value="Rudiment single hybrid motif"/>
    <property type="match status" value="1"/>
</dbReference>
<dbReference type="Proteomes" id="UP000320048">
    <property type="component" value="Unassembled WGS sequence"/>
</dbReference>
<dbReference type="PANTHER" id="PTHR18866:SF126">
    <property type="entry name" value="BIOTIN CARBOXYLASE"/>
    <property type="match status" value="1"/>
</dbReference>
<accession>A0A537J946</accession>
<protein>
    <recommendedName>
        <fullName evidence="11">ATP-grasp domain-containing protein</fullName>
    </recommendedName>
</protein>
<dbReference type="GO" id="GO:0005524">
    <property type="term" value="F:ATP binding"/>
    <property type="evidence" value="ECO:0007669"/>
    <property type="project" value="UniProtKB-UniRule"/>
</dbReference>
<sequence length="451" mass="47581">MGRWDHRPGRDPDGPRAEPVRSAQRARQADAPGRVPDVALRSVLIANRGEIAVRIIRACRDLGLGAVAVYSEADRGALHVRLADQAVPIGPADPRQSYLNAGRLIDAARACGADAVHPGYGFLAENAAFAAEVGAAGLTFVGPPPEVIARLGDKVEARRAMERAGLPVVPGHIAPDASDATLIAAAARIGAPLLVKAARGGGGRGMRLVERLDDMPGALAAARREAEAAVGSGALYLERYLPEVRHIEIQVLADGRGAICHLGERECSVQRRYQKLIEEAPAASVTPALRAELGASAIKAAGAAGYVNAGSVEFLVEPAGRFFFLEVNTRLQVEHPVTEVTTGVDLVKAQLRIAAGEPLPTDPAAPRGHAIECRVYAEDPAHDFAPQAGAILALEEPAGPGIRIDSGIHAGWRVPVAYDPLLAKVIAWDHTRAEAIDRIREALRRYVILGV</sequence>
<dbReference type="GO" id="GO:0046872">
    <property type="term" value="F:metal ion binding"/>
    <property type="evidence" value="ECO:0007669"/>
    <property type="project" value="InterPro"/>
</dbReference>
<dbReference type="InterPro" id="IPR050856">
    <property type="entry name" value="Biotin_carboxylase_complex"/>
</dbReference>
<evidence type="ECO:0000256" key="6">
    <source>
        <dbReference type="SAM" id="MobiDB-lite"/>
    </source>
</evidence>
<feature type="compositionally biased region" description="Basic and acidic residues" evidence="6">
    <location>
        <begin position="1"/>
        <end position="19"/>
    </location>
</feature>
<evidence type="ECO:0000313" key="10">
    <source>
        <dbReference type="Proteomes" id="UP000320048"/>
    </source>
</evidence>
<dbReference type="InterPro" id="IPR005481">
    <property type="entry name" value="BC-like_N"/>
</dbReference>
<dbReference type="PROSITE" id="PS50979">
    <property type="entry name" value="BC"/>
    <property type="match status" value="1"/>
</dbReference>
<dbReference type="Pfam" id="PF00289">
    <property type="entry name" value="Biotin_carb_N"/>
    <property type="match status" value="1"/>
</dbReference>
<dbReference type="AlphaFoldDB" id="A0A537J946"/>
<dbReference type="Pfam" id="PF02786">
    <property type="entry name" value="CPSase_L_D2"/>
    <property type="match status" value="1"/>
</dbReference>
<feature type="region of interest" description="Disordered" evidence="6">
    <location>
        <begin position="1"/>
        <end position="32"/>
    </location>
</feature>
<dbReference type="InterPro" id="IPR005479">
    <property type="entry name" value="CPAse_ATP-bd"/>
</dbReference>
<evidence type="ECO:0000256" key="1">
    <source>
        <dbReference type="ARBA" id="ARBA00022598"/>
    </source>
</evidence>